<keyword evidence="11 12" id="KW-0472">Membrane</keyword>
<name>A0A0F6TQJ3_9GAMM</name>
<evidence type="ECO:0000256" key="11">
    <source>
        <dbReference type="ARBA" id="ARBA00023136"/>
    </source>
</evidence>
<evidence type="ECO:0000313" key="14">
    <source>
        <dbReference type="EMBL" id="AKE52122.1"/>
    </source>
</evidence>
<feature type="transmembrane region" description="Helical" evidence="12">
    <location>
        <begin position="231"/>
        <end position="250"/>
    </location>
</feature>
<dbReference type="GO" id="GO:0006629">
    <property type="term" value="P:lipid metabolic process"/>
    <property type="evidence" value="ECO:0007669"/>
    <property type="project" value="InterPro"/>
</dbReference>
<dbReference type="PANTHER" id="PTHR38674">
    <property type="entry name" value="ALKANE 1-MONOOXYGENASE 1"/>
    <property type="match status" value="1"/>
</dbReference>
<evidence type="ECO:0000313" key="15">
    <source>
        <dbReference type="Proteomes" id="UP000034071"/>
    </source>
</evidence>
<dbReference type="InterPro" id="IPR033885">
    <property type="entry name" value="AlkB/XylM"/>
</dbReference>
<feature type="transmembrane region" description="Helical" evidence="12">
    <location>
        <begin position="20"/>
        <end position="38"/>
    </location>
</feature>
<evidence type="ECO:0000256" key="2">
    <source>
        <dbReference type="ARBA" id="ARBA00010823"/>
    </source>
</evidence>
<dbReference type="KEGG" id="kge:TQ33_1162"/>
<organism evidence="14 15">
    <name type="scientific">Kangiella geojedonensis</name>
    <dbReference type="NCBI Taxonomy" id="914150"/>
    <lineage>
        <taxon>Bacteria</taxon>
        <taxon>Pseudomonadati</taxon>
        <taxon>Pseudomonadota</taxon>
        <taxon>Gammaproteobacteria</taxon>
        <taxon>Kangiellales</taxon>
        <taxon>Kangiellaceae</taxon>
        <taxon>Kangiella</taxon>
    </lineage>
</organism>
<dbReference type="RefSeq" id="WP_046561228.1">
    <property type="nucleotide sequence ID" value="NZ_CP010975.1"/>
</dbReference>
<evidence type="ECO:0000256" key="7">
    <source>
        <dbReference type="ARBA" id="ARBA00022989"/>
    </source>
</evidence>
<feature type="transmembrane region" description="Helical" evidence="12">
    <location>
        <begin position="87"/>
        <end position="111"/>
    </location>
</feature>
<dbReference type="Pfam" id="PF00487">
    <property type="entry name" value="FA_desaturase"/>
    <property type="match status" value="1"/>
</dbReference>
<keyword evidence="3" id="KW-1003">Cell membrane</keyword>
<feature type="transmembrane region" description="Helical" evidence="12">
    <location>
        <begin position="50"/>
        <end position="67"/>
    </location>
</feature>
<gene>
    <name evidence="14" type="ORF">TQ33_1162</name>
</gene>
<keyword evidence="5 12" id="KW-0812">Transmembrane</keyword>
<dbReference type="GO" id="GO:0005886">
    <property type="term" value="C:plasma membrane"/>
    <property type="evidence" value="ECO:0007669"/>
    <property type="project" value="UniProtKB-SubCell"/>
</dbReference>
<keyword evidence="7 12" id="KW-1133">Transmembrane helix</keyword>
<evidence type="ECO:0000256" key="8">
    <source>
        <dbReference type="ARBA" id="ARBA00023002"/>
    </source>
</evidence>
<dbReference type="PANTHER" id="PTHR38674:SF1">
    <property type="entry name" value="ALKANE 1-MONOOXYGENASE 1"/>
    <property type="match status" value="1"/>
</dbReference>
<feature type="transmembrane region" description="Helical" evidence="12">
    <location>
        <begin position="123"/>
        <end position="143"/>
    </location>
</feature>
<reference evidence="14 15" key="1">
    <citation type="submission" date="2015-02" db="EMBL/GenBank/DDBJ databases">
        <title>Complete genome sequence of Kangiella geojedonensis strain YCS-5T.</title>
        <authorList>
            <person name="Kim K.M."/>
        </authorList>
    </citation>
    <scope>NUCLEOTIDE SEQUENCE [LARGE SCALE GENOMIC DNA]</scope>
    <source>
        <strain evidence="14 15">YCS-5</strain>
    </source>
</reference>
<dbReference type="CDD" id="cd03512">
    <property type="entry name" value="Alkane-hydroxylase"/>
    <property type="match status" value="1"/>
</dbReference>
<evidence type="ECO:0000256" key="5">
    <source>
        <dbReference type="ARBA" id="ARBA00022692"/>
    </source>
</evidence>
<dbReference type="InterPro" id="IPR005804">
    <property type="entry name" value="FA_desaturase_dom"/>
</dbReference>
<feature type="domain" description="Fatty acid desaturase" evidence="13">
    <location>
        <begin position="125"/>
        <end position="344"/>
    </location>
</feature>
<comment type="subcellular location">
    <subcellularLocation>
        <location evidence="1">Cell inner membrane</location>
        <topology evidence="1">Multi-pass membrane protein</topology>
    </subcellularLocation>
</comment>
<evidence type="ECO:0000256" key="12">
    <source>
        <dbReference type="SAM" id="Phobius"/>
    </source>
</evidence>
<dbReference type="AlphaFoldDB" id="A0A0F6TQJ3"/>
<evidence type="ECO:0000256" key="1">
    <source>
        <dbReference type="ARBA" id="ARBA00004429"/>
    </source>
</evidence>
<evidence type="ECO:0000256" key="6">
    <source>
        <dbReference type="ARBA" id="ARBA00022723"/>
    </source>
</evidence>
<comment type="similarity">
    <text evidence="2">Belongs to the fatty acid desaturase type 1 family. AlkB subfamily.</text>
</comment>
<accession>A0A0F6TQJ3</accession>
<dbReference type="STRING" id="914150.TQ33_1162"/>
<sequence>MSETNILSRPPLAFTLKKYAYGMFLISGAVPFIAFALAESQLLSPNQAPYFILLFFFGVIPVLDALLGRDSLNAPQELTKDISNEWFYKSLTLLTVPVMFAVLTLGLLQFASSEIQVSGQMGWVLGVGVVSGVLAINVAHELIHKDSKLERFCGGLLLSLVCYSGFKVEHVRGHHVNVSTPEDPSSADYNQTLYHFLPRAIWHNITNAWKLEATRLKRKGKSVWSLDNELFTWYGLSALWAVVSFIAFGWLGLAFFLGQSIVAFVLLEIINYVEHYGLRRKKRDNGKYEYVTHHHSWNSNFFLTNILLIHLQRHSDHHAFPKRRYQVLRHHEDSPQLPAGYATMVLLALVPPLWKKVMNPIIDKYYK</sequence>
<keyword evidence="9" id="KW-0408">Iron</keyword>
<keyword evidence="10 14" id="KW-0503">Monooxygenase</keyword>
<protein>
    <submittedName>
        <fullName evidence="14">Alkane 1-monooxygenase</fullName>
    </submittedName>
</protein>
<evidence type="ECO:0000256" key="3">
    <source>
        <dbReference type="ARBA" id="ARBA00022475"/>
    </source>
</evidence>
<keyword evidence="6" id="KW-0479">Metal-binding</keyword>
<evidence type="ECO:0000256" key="4">
    <source>
        <dbReference type="ARBA" id="ARBA00022519"/>
    </source>
</evidence>
<dbReference type="HOGENOM" id="CLU_044462_1_0_6"/>
<feature type="transmembrane region" description="Helical" evidence="12">
    <location>
        <begin position="256"/>
        <end position="273"/>
    </location>
</feature>
<dbReference type="OrthoDB" id="4759734at2"/>
<dbReference type="PATRIC" id="fig|914150.5.peg.1178"/>
<keyword evidence="8" id="KW-0560">Oxidoreductase</keyword>
<proteinExistence type="inferred from homology"/>
<evidence type="ECO:0000256" key="10">
    <source>
        <dbReference type="ARBA" id="ARBA00023033"/>
    </source>
</evidence>
<evidence type="ECO:0000256" key="9">
    <source>
        <dbReference type="ARBA" id="ARBA00023004"/>
    </source>
</evidence>
<keyword evidence="15" id="KW-1185">Reference proteome</keyword>
<dbReference type="EMBL" id="CP010975">
    <property type="protein sequence ID" value="AKE52122.1"/>
    <property type="molecule type" value="Genomic_DNA"/>
</dbReference>
<dbReference type="GO" id="GO:0046872">
    <property type="term" value="F:metal ion binding"/>
    <property type="evidence" value="ECO:0007669"/>
    <property type="project" value="UniProtKB-KW"/>
</dbReference>
<dbReference type="GO" id="GO:0004497">
    <property type="term" value="F:monooxygenase activity"/>
    <property type="evidence" value="ECO:0007669"/>
    <property type="project" value="UniProtKB-KW"/>
</dbReference>
<evidence type="ECO:0000259" key="13">
    <source>
        <dbReference type="Pfam" id="PF00487"/>
    </source>
</evidence>
<keyword evidence="4" id="KW-0997">Cell inner membrane</keyword>
<dbReference type="Proteomes" id="UP000034071">
    <property type="component" value="Chromosome"/>
</dbReference>